<dbReference type="PANTHER" id="PTHR43826">
    <property type="entry name" value="GLUCOSE-6-PHOSPHATE EXCHANGER SLC37A4"/>
    <property type="match status" value="1"/>
</dbReference>
<dbReference type="GO" id="GO:0061513">
    <property type="term" value="F:glucose 6-phosphate:phosphate antiporter activity"/>
    <property type="evidence" value="ECO:0007669"/>
    <property type="project" value="TreeGrafter"/>
</dbReference>
<evidence type="ECO:0000256" key="4">
    <source>
        <dbReference type="ARBA" id="ARBA00023136"/>
    </source>
</evidence>
<dbReference type="PIRSF" id="PIRSF002808">
    <property type="entry name" value="Hexose_phosphate_transp"/>
    <property type="match status" value="1"/>
</dbReference>
<evidence type="ECO:0000313" key="8">
    <source>
        <dbReference type="Proteomes" id="UP000823928"/>
    </source>
</evidence>
<feature type="domain" description="Major facilitator superfamily (MFS) profile" evidence="6">
    <location>
        <begin position="35"/>
        <end position="459"/>
    </location>
</feature>
<evidence type="ECO:0000256" key="2">
    <source>
        <dbReference type="ARBA" id="ARBA00022692"/>
    </source>
</evidence>
<dbReference type="GO" id="GO:0012505">
    <property type="term" value="C:endomembrane system"/>
    <property type="evidence" value="ECO:0007669"/>
    <property type="project" value="UniProtKB-SubCell"/>
</dbReference>
<reference evidence="7" key="2">
    <citation type="journal article" date="2021" name="PeerJ">
        <title>Extensive microbial diversity within the chicken gut microbiome revealed by metagenomics and culture.</title>
        <authorList>
            <person name="Gilroy R."/>
            <person name="Ravi A."/>
            <person name="Getino M."/>
            <person name="Pursley I."/>
            <person name="Horton D.L."/>
            <person name="Alikhan N.F."/>
            <person name="Baker D."/>
            <person name="Gharbi K."/>
            <person name="Hall N."/>
            <person name="Watson M."/>
            <person name="Adriaenssens E.M."/>
            <person name="Foster-Nyarko E."/>
            <person name="Jarju S."/>
            <person name="Secka A."/>
            <person name="Antonio M."/>
            <person name="Oren A."/>
            <person name="Chaudhuri R.R."/>
            <person name="La Ragione R."/>
            <person name="Hildebrand F."/>
            <person name="Pallen M.J."/>
        </authorList>
    </citation>
    <scope>NUCLEOTIDE SEQUENCE</scope>
    <source>
        <strain evidence="7">6276</strain>
    </source>
</reference>
<dbReference type="InterPro" id="IPR000849">
    <property type="entry name" value="Sugar_P_transporter"/>
</dbReference>
<dbReference type="InterPro" id="IPR036259">
    <property type="entry name" value="MFS_trans_sf"/>
</dbReference>
<sequence>MLEKLAQFFKEPPVKETIQNKEEVKSMYSHWRLRIFYACFIGYTVFYLCKKNIAVALPGLSAEYGYSNTELGLLGSSLYLTYGIGKFVNGVLADGSDVRKFLPTALIMTAIANLCFGLSAVFITPGHISFFGLPTNTILLWLFVFFWGASGWFQSAGFPAVAKSLTYWYSNSERGTKWSLWSCSHQVGTFLSVIISGFLVAHWGWKMAFFVPGTLAILVAIWLFDRLRDRPQSLGLPDVETYREEPSAKKTDCSEEDNRSYVEIFKQNILYNKTIWLLAIAYIFVYIIRFGAEDWMIKYLHEAKNNSLELAAMKLSSLPLVGIAGTICAGIISDKIFKGQRAPVNLIYLAGVVACLVLLKFNTVSTIDFILIGLLGAFTYGPQMMIGGLCAVESSSKKVASAATGFTGTFGYIGAVLSSTGTGFMVDKFGWNGAIAFWILSAVICIAICTMLMIDEKKKKHS</sequence>
<feature type="transmembrane region" description="Helical" evidence="5">
    <location>
        <begin position="312"/>
        <end position="332"/>
    </location>
</feature>
<comment type="caution">
    <text evidence="7">The sequence shown here is derived from an EMBL/GenBank/DDBJ whole genome shotgun (WGS) entry which is preliminary data.</text>
</comment>
<dbReference type="Proteomes" id="UP000823928">
    <property type="component" value="Unassembled WGS sequence"/>
</dbReference>
<protein>
    <submittedName>
        <fullName evidence="7">MFS transporter</fullName>
    </submittedName>
</protein>
<dbReference type="Gene3D" id="1.20.1250.20">
    <property type="entry name" value="MFS general substrate transporter like domains"/>
    <property type="match status" value="2"/>
</dbReference>
<feature type="transmembrane region" description="Helical" evidence="5">
    <location>
        <begin position="429"/>
        <end position="454"/>
    </location>
</feature>
<feature type="transmembrane region" description="Helical" evidence="5">
    <location>
        <begin position="369"/>
        <end position="392"/>
    </location>
</feature>
<dbReference type="GO" id="GO:0035435">
    <property type="term" value="P:phosphate ion transmembrane transport"/>
    <property type="evidence" value="ECO:0007669"/>
    <property type="project" value="TreeGrafter"/>
</dbReference>
<accession>A0A9D1F1J2</accession>
<feature type="transmembrane region" description="Helical" evidence="5">
    <location>
        <begin position="178"/>
        <end position="201"/>
    </location>
</feature>
<dbReference type="InterPro" id="IPR051337">
    <property type="entry name" value="OPA_Antiporter"/>
</dbReference>
<evidence type="ECO:0000256" key="5">
    <source>
        <dbReference type="SAM" id="Phobius"/>
    </source>
</evidence>
<dbReference type="PROSITE" id="PS50850">
    <property type="entry name" value="MFS"/>
    <property type="match status" value="1"/>
</dbReference>
<keyword evidence="3 5" id="KW-1133">Transmembrane helix</keyword>
<feature type="transmembrane region" description="Helical" evidence="5">
    <location>
        <begin position="344"/>
        <end position="363"/>
    </location>
</feature>
<dbReference type="AlphaFoldDB" id="A0A9D1F1J2"/>
<comment type="subcellular location">
    <subcellularLocation>
        <location evidence="1">Endomembrane system</location>
        <topology evidence="1">Multi-pass membrane protein</topology>
    </subcellularLocation>
</comment>
<feature type="transmembrane region" description="Helical" evidence="5">
    <location>
        <begin position="138"/>
        <end position="158"/>
    </location>
</feature>
<evidence type="ECO:0000313" key="7">
    <source>
        <dbReference type="EMBL" id="HIS37858.1"/>
    </source>
</evidence>
<keyword evidence="2 5" id="KW-0812">Transmembrane</keyword>
<evidence type="ECO:0000256" key="1">
    <source>
        <dbReference type="ARBA" id="ARBA00004127"/>
    </source>
</evidence>
<dbReference type="EMBL" id="DVIU01000301">
    <property type="protein sequence ID" value="HIS37858.1"/>
    <property type="molecule type" value="Genomic_DNA"/>
</dbReference>
<dbReference type="InterPro" id="IPR011701">
    <property type="entry name" value="MFS"/>
</dbReference>
<feature type="transmembrane region" description="Helical" evidence="5">
    <location>
        <begin position="275"/>
        <end position="292"/>
    </location>
</feature>
<proteinExistence type="predicted"/>
<feature type="transmembrane region" description="Helical" evidence="5">
    <location>
        <begin position="399"/>
        <end position="417"/>
    </location>
</feature>
<feature type="transmembrane region" description="Helical" evidence="5">
    <location>
        <begin position="207"/>
        <end position="224"/>
    </location>
</feature>
<feature type="transmembrane region" description="Helical" evidence="5">
    <location>
        <begin position="105"/>
        <end position="126"/>
    </location>
</feature>
<organism evidence="7 8">
    <name type="scientific">Candidatus Scatousia excrementigallinarum</name>
    <dbReference type="NCBI Taxonomy" id="2840935"/>
    <lineage>
        <taxon>Bacteria</taxon>
        <taxon>Candidatus Scatousia</taxon>
    </lineage>
</organism>
<evidence type="ECO:0000256" key="3">
    <source>
        <dbReference type="ARBA" id="ARBA00022989"/>
    </source>
</evidence>
<evidence type="ECO:0000259" key="6">
    <source>
        <dbReference type="PROSITE" id="PS50850"/>
    </source>
</evidence>
<dbReference type="Pfam" id="PF07690">
    <property type="entry name" value="MFS_1"/>
    <property type="match status" value="1"/>
</dbReference>
<feature type="transmembrane region" description="Helical" evidence="5">
    <location>
        <begin position="73"/>
        <end position="93"/>
    </location>
</feature>
<gene>
    <name evidence="7" type="ORF">IAC10_14740</name>
</gene>
<reference evidence="7" key="1">
    <citation type="submission" date="2020-10" db="EMBL/GenBank/DDBJ databases">
        <authorList>
            <person name="Gilroy R."/>
        </authorList>
    </citation>
    <scope>NUCLEOTIDE SEQUENCE</scope>
    <source>
        <strain evidence="7">6276</strain>
    </source>
</reference>
<dbReference type="InterPro" id="IPR020846">
    <property type="entry name" value="MFS_dom"/>
</dbReference>
<dbReference type="GO" id="GO:0005886">
    <property type="term" value="C:plasma membrane"/>
    <property type="evidence" value="ECO:0007669"/>
    <property type="project" value="TreeGrafter"/>
</dbReference>
<name>A0A9D1F1J2_9BACT</name>
<keyword evidence="4 5" id="KW-0472">Membrane</keyword>
<dbReference type="PANTHER" id="PTHR43826:SF3">
    <property type="entry name" value="GLUCOSE-6-PHOSPHATE EXCHANGER SLC37A4"/>
    <property type="match status" value="1"/>
</dbReference>
<dbReference type="SUPFAM" id="SSF103473">
    <property type="entry name" value="MFS general substrate transporter"/>
    <property type="match status" value="1"/>
</dbReference>
<feature type="transmembrane region" description="Helical" evidence="5">
    <location>
        <begin position="35"/>
        <end position="53"/>
    </location>
</feature>